<evidence type="ECO:0000313" key="4">
    <source>
        <dbReference type="Proteomes" id="UP000229056"/>
    </source>
</evidence>
<dbReference type="PANTHER" id="PTHR36565:SF1">
    <property type="entry name" value="UPF0332 PROTEIN TM_1000"/>
    <property type="match status" value="1"/>
</dbReference>
<gene>
    <name evidence="3" type="ORF">COT80_02565</name>
</gene>
<feature type="domain" description="HEPN" evidence="2">
    <location>
        <begin position="42"/>
        <end position="168"/>
    </location>
</feature>
<dbReference type="Pfam" id="PF05168">
    <property type="entry name" value="HEPN"/>
    <property type="match status" value="1"/>
</dbReference>
<reference evidence="4" key="1">
    <citation type="submission" date="2017-09" db="EMBL/GenBank/DDBJ databases">
        <title>Depth-based differentiation of microbial function through sediment-hosted aquifers and enrichment of novel symbionts in the deep terrestrial subsurface.</title>
        <authorList>
            <person name="Probst A.J."/>
            <person name="Ladd B."/>
            <person name="Jarett J.K."/>
            <person name="Geller-Mcgrath D.E."/>
            <person name="Sieber C.M.K."/>
            <person name="Emerson J.B."/>
            <person name="Anantharaman K."/>
            <person name="Thomas B.C."/>
            <person name="Malmstrom R."/>
            <person name="Stieglmeier M."/>
            <person name="Klingl A."/>
            <person name="Woyke T."/>
            <person name="Ryan C.M."/>
            <person name="Banfield J.F."/>
        </authorList>
    </citation>
    <scope>NUCLEOTIDE SEQUENCE [LARGE SCALE GENOMIC DNA]</scope>
</reference>
<dbReference type="PANTHER" id="PTHR36565">
    <property type="entry name" value="UPF0332 PROTEIN TM_1000"/>
    <property type="match status" value="1"/>
</dbReference>
<dbReference type="InterPro" id="IPR052226">
    <property type="entry name" value="UPF0332_toxin"/>
</dbReference>
<name>A0A2H0W404_9BACT</name>
<dbReference type="InterPro" id="IPR007842">
    <property type="entry name" value="HEPN_dom"/>
</dbReference>
<evidence type="ECO:0000313" key="3">
    <source>
        <dbReference type="EMBL" id="PIS06095.1"/>
    </source>
</evidence>
<accession>A0A2H0W404</accession>
<dbReference type="AlphaFoldDB" id="A0A2H0W404"/>
<dbReference type="EMBL" id="PEZY01000010">
    <property type="protein sequence ID" value="PIS06095.1"/>
    <property type="molecule type" value="Genomic_DNA"/>
</dbReference>
<evidence type="ECO:0000256" key="1">
    <source>
        <dbReference type="ARBA" id="ARBA00038248"/>
    </source>
</evidence>
<protein>
    <recommendedName>
        <fullName evidence="2">HEPN domain-containing protein</fullName>
    </recommendedName>
</protein>
<proteinExistence type="inferred from homology"/>
<comment type="caution">
    <text evidence="3">The sequence shown here is derived from an EMBL/GenBank/DDBJ whole genome shotgun (WGS) entry which is preliminary data.</text>
</comment>
<comment type="similarity">
    <text evidence="1">Belongs to the UPF0332 family.</text>
</comment>
<organism evidence="3 4">
    <name type="scientific">Candidatus Buchananbacteria bacterium CG10_big_fil_rev_8_21_14_0_10_33_19</name>
    <dbReference type="NCBI Taxonomy" id="1974525"/>
    <lineage>
        <taxon>Bacteria</taxon>
        <taxon>Candidatus Buchananiibacteriota</taxon>
    </lineage>
</organism>
<sequence>MNKDFWELWIEDDKVMGDDFQKYIKSKKIKIETEKEELIKGHLDKADHNLKFVKSTLELKEFNDWAIVSAYYSIYHASLALCALKGYSTKDHSATLLILIKEFYIKHLSKEEIDIVGNSSIEKEEVLHYVEARNKRSRASYSTDIVFDKNEAEKLRLKAISFVNTVKNIIDTST</sequence>
<evidence type="ECO:0000259" key="2">
    <source>
        <dbReference type="Pfam" id="PF05168"/>
    </source>
</evidence>
<dbReference type="Proteomes" id="UP000229056">
    <property type="component" value="Unassembled WGS sequence"/>
</dbReference>
<dbReference type="Gene3D" id="1.20.120.330">
    <property type="entry name" value="Nucleotidyltransferases domain 2"/>
    <property type="match status" value="1"/>
</dbReference>